<comment type="caution">
    <text evidence="7">The sequence shown here is derived from an EMBL/GenBank/DDBJ whole genome shotgun (WGS) entry which is preliminary data.</text>
</comment>
<organism evidence="7 8">
    <name type="scientific">Klenkia sesuvii</name>
    <dbReference type="NCBI Taxonomy" id="3103137"/>
    <lineage>
        <taxon>Bacteria</taxon>
        <taxon>Bacillati</taxon>
        <taxon>Actinomycetota</taxon>
        <taxon>Actinomycetes</taxon>
        <taxon>Geodermatophilales</taxon>
        <taxon>Geodermatophilaceae</taxon>
        <taxon>Klenkia</taxon>
    </lineage>
</organism>
<sequence length="409" mass="40599">MAEYRPLFGSYVLATVGEMLARLALTVLVFQRTGSPVLGALTFAISYLPWILAGPVLAALADRLPRHRVMVVSDLVRALLVALMAVPGMPLPALLVLLLLVSLASPPYEAARSALTADVLTGDRYAVAMSLGGVVLQGAQVVGFLLGGVLVTTLSPSVGLLVNAATFALSGLWLAGGLRARPAPAAAVDGATPTSVAADVAAGLRLVLTTPRLLAIVGLLWLGTLVTNAHEGIAPALSADLVGDQSAVGLVLAAHPVGAVVGSVLVGRFCPPDLRERLLVPLVLLSVGALAAAGLAGRLLEGAVAVALFTGLLAVSGAGSAWLIPLNVAFVAAVPPAARGRAFGVASAGMSGVQGLGALAAGAVAGVLDATTVVLVAGVAGLPLVVPPLLGLLRTRPPAGVVVAGPSRA</sequence>
<evidence type="ECO:0000313" key="8">
    <source>
        <dbReference type="Proteomes" id="UP001361570"/>
    </source>
</evidence>
<gene>
    <name evidence="7" type="ORF">TEK04_19325</name>
</gene>
<dbReference type="RefSeq" id="WP_336405994.1">
    <property type="nucleotide sequence ID" value="NZ_JBAPLU010000028.1"/>
</dbReference>
<name>A0ABU8DYW3_9ACTN</name>
<feature type="transmembrane region" description="Helical" evidence="6">
    <location>
        <begin position="78"/>
        <end position="104"/>
    </location>
</feature>
<dbReference type="InterPro" id="IPR011701">
    <property type="entry name" value="MFS"/>
</dbReference>
<feature type="transmembrane region" description="Helical" evidence="6">
    <location>
        <begin position="303"/>
        <end position="330"/>
    </location>
</feature>
<evidence type="ECO:0000256" key="1">
    <source>
        <dbReference type="ARBA" id="ARBA00004651"/>
    </source>
</evidence>
<feature type="transmembrane region" description="Helical" evidence="6">
    <location>
        <begin position="12"/>
        <end position="30"/>
    </location>
</feature>
<dbReference type="Pfam" id="PF07690">
    <property type="entry name" value="MFS_1"/>
    <property type="match status" value="1"/>
</dbReference>
<feature type="transmembrane region" description="Helical" evidence="6">
    <location>
        <begin position="373"/>
        <end position="393"/>
    </location>
</feature>
<comment type="subcellular location">
    <subcellularLocation>
        <location evidence="1">Cell membrane</location>
        <topology evidence="1">Multi-pass membrane protein</topology>
    </subcellularLocation>
</comment>
<dbReference type="SUPFAM" id="SSF103473">
    <property type="entry name" value="MFS general substrate transporter"/>
    <property type="match status" value="1"/>
</dbReference>
<evidence type="ECO:0000256" key="4">
    <source>
        <dbReference type="ARBA" id="ARBA00022989"/>
    </source>
</evidence>
<dbReference type="EMBL" id="JBAPLU010000028">
    <property type="protein sequence ID" value="MEI4273878.1"/>
    <property type="molecule type" value="Genomic_DNA"/>
</dbReference>
<evidence type="ECO:0000256" key="5">
    <source>
        <dbReference type="ARBA" id="ARBA00023136"/>
    </source>
</evidence>
<feature type="transmembrane region" description="Helical" evidence="6">
    <location>
        <begin position="246"/>
        <end position="266"/>
    </location>
</feature>
<feature type="transmembrane region" description="Helical" evidence="6">
    <location>
        <begin position="278"/>
        <end position="297"/>
    </location>
</feature>
<dbReference type="InterPro" id="IPR036259">
    <property type="entry name" value="MFS_trans_sf"/>
</dbReference>
<keyword evidence="5 6" id="KW-0472">Membrane</keyword>
<dbReference type="Gene3D" id="1.20.1250.20">
    <property type="entry name" value="MFS general substrate transporter like domains"/>
    <property type="match status" value="1"/>
</dbReference>
<accession>A0ABU8DYW3</accession>
<dbReference type="PANTHER" id="PTHR23513">
    <property type="entry name" value="INTEGRAL MEMBRANE EFFLUX PROTEIN-RELATED"/>
    <property type="match status" value="1"/>
</dbReference>
<proteinExistence type="predicted"/>
<evidence type="ECO:0000256" key="2">
    <source>
        <dbReference type="ARBA" id="ARBA00022475"/>
    </source>
</evidence>
<feature type="transmembrane region" description="Helical" evidence="6">
    <location>
        <begin position="157"/>
        <end position="175"/>
    </location>
</feature>
<keyword evidence="2" id="KW-1003">Cell membrane</keyword>
<feature type="transmembrane region" description="Helical" evidence="6">
    <location>
        <begin position="125"/>
        <end position="151"/>
    </location>
</feature>
<evidence type="ECO:0000256" key="3">
    <source>
        <dbReference type="ARBA" id="ARBA00022692"/>
    </source>
</evidence>
<reference evidence="7 8" key="1">
    <citation type="submission" date="2024-03" db="EMBL/GenBank/DDBJ databases">
        <title>Draft genome sequence of Klenkia sp. LSe6-5.</title>
        <authorList>
            <person name="Duangmal K."/>
            <person name="Chantavorakit T."/>
        </authorList>
    </citation>
    <scope>NUCLEOTIDE SEQUENCE [LARGE SCALE GENOMIC DNA]</scope>
    <source>
        <strain evidence="7 8">LSe6-5</strain>
    </source>
</reference>
<evidence type="ECO:0000256" key="6">
    <source>
        <dbReference type="SAM" id="Phobius"/>
    </source>
</evidence>
<feature type="transmembrane region" description="Helical" evidence="6">
    <location>
        <begin position="37"/>
        <end position="58"/>
    </location>
</feature>
<evidence type="ECO:0000313" key="7">
    <source>
        <dbReference type="EMBL" id="MEI4273878.1"/>
    </source>
</evidence>
<dbReference type="PANTHER" id="PTHR23513:SF11">
    <property type="entry name" value="STAPHYLOFERRIN A TRANSPORTER"/>
    <property type="match status" value="1"/>
</dbReference>
<dbReference type="Proteomes" id="UP001361570">
    <property type="component" value="Unassembled WGS sequence"/>
</dbReference>
<keyword evidence="3 6" id="KW-0812">Transmembrane</keyword>
<protein>
    <submittedName>
        <fullName evidence="7">MFS transporter</fullName>
    </submittedName>
</protein>
<feature type="transmembrane region" description="Helical" evidence="6">
    <location>
        <begin position="213"/>
        <end position="234"/>
    </location>
</feature>
<feature type="transmembrane region" description="Helical" evidence="6">
    <location>
        <begin position="342"/>
        <end position="367"/>
    </location>
</feature>
<keyword evidence="8" id="KW-1185">Reference proteome</keyword>
<keyword evidence="4 6" id="KW-1133">Transmembrane helix</keyword>